<evidence type="ECO:0000256" key="1">
    <source>
        <dbReference type="SAM" id="MobiDB-lite"/>
    </source>
</evidence>
<reference evidence="2" key="2">
    <citation type="journal article" date="2007" name="Science">
        <title>Draft genome sequence of the sexually transmitted pathogen Trichomonas vaginalis.</title>
        <authorList>
            <person name="Carlton J.M."/>
            <person name="Hirt R.P."/>
            <person name="Silva J.C."/>
            <person name="Delcher A.L."/>
            <person name="Schatz M."/>
            <person name="Zhao Q."/>
            <person name="Wortman J.R."/>
            <person name="Bidwell S.L."/>
            <person name="Alsmark U.C.M."/>
            <person name="Besteiro S."/>
            <person name="Sicheritz-Ponten T."/>
            <person name="Noel C.J."/>
            <person name="Dacks J.B."/>
            <person name="Foster P.G."/>
            <person name="Simillion C."/>
            <person name="Van de Peer Y."/>
            <person name="Miranda-Saavedra D."/>
            <person name="Barton G.J."/>
            <person name="Westrop G.D."/>
            <person name="Mueller S."/>
            <person name="Dessi D."/>
            <person name="Fiori P.L."/>
            <person name="Ren Q."/>
            <person name="Paulsen I."/>
            <person name="Zhang H."/>
            <person name="Bastida-Corcuera F.D."/>
            <person name="Simoes-Barbosa A."/>
            <person name="Brown M.T."/>
            <person name="Hayes R.D."/>
            <person name="Mukherjee M."/>
            <person name="Okumura C.Y."/>
            <person name="Schneider R."/>
            <person name="Smith A.J."/>
            <person name="Vanacova S."/>
            <person name="Villalvazo M."/>
            <person name="Haas B.J."/>
            <person name="Pertea M."/>
            <person name="Feldblyum T.V."/>
            <person name="Utterback T.R."/>
            <person name="Shu C.L."/>
            <person name="Osoegawa K."/>
            <person name="de Jong P.J."/>
            <person name="Hrdy I."/>
            <person name="Horvathova L."/>
            <person name="Zubacova Z."/>
            <person name="Dolezal P."/>
            <person name="Malik S.B."/>
            <person name="Logsdon J.M. Jr."/>
            <person name="Henze K."/>
            <person name="Gupta A."/>
            <person name="Wang C.C."/>
            <person name="Dunne R.L."/>
            <person name="Upcroft J.A."/>
            <person name="Upcroft P."/>
            <person name="White O."/>
            <person name="Salzberg S.L."/>
            <person name="Tang P."/>
            <person name="Chiu C.-H."/>
            <person name="Lee Y.-S."/>
            <person name="Embley T.M."/>
            <person name="Coombs G.H."/>
            <person name="Mottram J.C."/>
            <person name="Tachezy J."/>
            <person name="Fraser-Liggett C.M."/>
            <person name="Johnson P.J."/>
        </authorList>
    </citation>
    <scope>NUCLEOTIDE SEQUENCE [LARGE SCALE GENOMIC DNA]</scope>
    <source>
        <strain evidence="2">G3</strain>
    </source>
</reference>
<dbReference type="RefSeq" id="XP_001327122.1">
    <property type="nucleotide sequence ID" value="XM_001327087.1"/>
</dbReference>
<protein>
    <submittedName>
        <fullName evidence="2">Uncharacterized protein</fullName>
    </submittedName>
</protein>
<dbReference type="VEuPathDB" id="TrichDB:TVAGG3_0925520"/>
<reference evidence="2" key="1">
    <citation type="submission" date="2006-10" db="EMBL/GenBank/DDBJ databases">
        <authorList>
            <person name="Amadeo P."/>
            <person name="Zhao Q."/>
            <person name="Wortman J."/>
            <person name="Fraser-Liggett C."/>
            <person name="Carlton J."/>
        </authorList>
    </citation>
    <scope>NUCLEOTIDE SEQUENCE</scope>
    <source>
        <strain evidence="2">G3</strain>
    </source>
</reference>
<feature type="region of interest" description="Disordered" evidence="1">
    <location>
        <begin position="53"/>
        <end position="84"/>
    </location>
</feature>
<dbReference type="VEuPathDB" id="TrichDB:TVAG_380090"/>
<sequence length="442" mass="51124">MKFLKVTLRFPFVNASKMEFEQILSELAQFNTFFKGDVEIPIKKYTITRQINQSMPPETQEQNSSPQTQNTTTPAPRTSSASKDDVKKIKDKYVISSKCKCFFISVKLEGSPKGSRNLLFYAPPYCALMDESIPELEVLPSNTEFTFEDRYITVTTSFSERRFSIKSKLDIFKNIIQTDFNSASVPFLLSILGCDRRLSVNTMAETFVYNTLYNDNFLLSFYFLPAELNSTPEVIENWVKASMPMIDSLMAQLYHIFINDKDITRIKNPTRLFPFLVTKQILSMDEYFMQFVTFLSGTTIDLCNTFLRGLEQVTFNARTLMILHIIYYETSLKYPDSQFPLKMVSIALFNASIHPLALEKNPVFSIEELKYLLEFQQTAIALDNLKKYEKILSQYKKQPRDYEPARRGATSTDAFEYILGVAEKNVSQFLNVSRIMEKINYV</sequence>
<keyword evidence="3" id="KW-1185">Reference proteome</keyword>
<evidence type="ECO:0000313" key="3">
    <source>
        <dbReference type="Proteomes" id="UP000001542"/>
    </source>
</evidence>
<gene>
    <name evidence="2" type="ORF">TVAG_380090</name>
</gene>
<organism evidence="2 3">
    <name type="scientific">Trichomonas vaginalis (strain ATCC PRA-98 / G3)</name>
    <dbReference type="NCBI Taxonomy" id="412133"/>
    <lineage>
        <taxon>Eukaryota</taxon>
        <taxon>Metamonada</taxon>
        <taxon>Parabasalia</taxon>
        <taxon>Trichomonadida</taxon>
        <taxon>Trichomonadidae</taxon>
        <taxon>Trichomonas</taxon>
    </lineage>
</organism>
<feature type="compositionally biased region" description="Low complexity" evidence="1">
    <location>
        <begin position="58"/>
        <end position="81"/>
    </location>
</feature>
<proteinExistence type="predicted"/>
<accession>A2DXE7</accession>
<evidence type="ECO:0000313" key="2">
    <source>
        <dbReference type="EMBL" id="EAY14899.1"/>
    </source>
</evidence>
<dbReference type="EMBL" id="DS113263">
    <property type="protein sequence ID" value="EAY14899.1"/>
    <property type="molecule type" value="Genomic_DNA"/>
</dbReference>
<dbReference type="KEGG" id="tva:4772899"/>
<dbReference type="AlphaFoldDB" id="A2DXE7"/>
<dbReference type="InParanoid" id="A2DXE7"/>
<name>A2DXE7_TRIV3</name>
<dbReference type="Proteomes" id="UP000001542">
    <property type="component" value="Unassembled WGS sequence"/>
</dbReference>